<evidence type="ECO:0000256" key="1">
    <source>
        <dbReference type="ARBA" id="ARBA00022448"/>
    </source>
</evidence>
<dbReference type="InterPro" id="IPR003593">
    <property type="entry name" value="AAA+_ATPase"/>
</dbReference>
<organism evidence="6 7">
    <name type="scientific">Paracandidimonas soli</name>
    <dbReference type="NCBI Taxonomy" id="1917182"/>
    <lineage>
        <taxon>Bacteria</taxon>
        <taxon>Pseudomonadati</taxon>
        <taxon>Pseudomonadota</taxon>
        <taxon>Betaproteobacteria</taxon>
        <taxon>Burkholderiales</taxon>
        <taxon>Alcaligenaceae</taxon>
        <taxon>Paracandidimonas</taxon>
    </lineage>
</organism>
<evidence type="ECO:0000256" key="4">
    <source>
        <dbReference type="ARBA" id="ARBA00022840"/>
    </source>
</evidence>
<dbReference type="InterPro" id="IPR003439">
    <property type="entry name" value="ABC_transporter-like_ATP-bd"/>
</dbReference>
<accession>A0A4V2VSM2</accession>
<dbReference type="RefSeq" id="WP_132472874.1">
    <property type="nucleotide sequence ID" value="NZ_JBEBWM010000095.1"/>
</dbReference>
<keyword evidence="4 6" id="KW-0067">ATP-binding</keyword>
<dbReference type="GO" id="GO:0005524">
    <property type="term" value="F:ATP binding"/>
    <property type="evidence" value="ECO:0007669"/>
    <property type="project" value="UniProtKB-KW"/>
</dbReference>
<dbReference type="Pfam" id="PF12399">
    <property type="entry name" value="BCA_ABC_TP_C"/>
    <property type="match status" value="1"/>
</dbReference>
<evidence type="ECO:0000259" key="5">
    <source>
        <dbReference type="PROSITE" id="PS50893"/>
    </source>
</evidence>
<dbReference type="InterPro" id="IPR051120">
    <property type="entry name" value="ABC_AA/LPS_Transport"/>
</dbReference>
<dbReference type="PROSITE" id="PS50893">
    <property type="entry name" value="ABC_TRANSPORTER_2"/>
    <property type="match status" value="1"/>
</dbReference>
<evidence type="ECO:0000313" key="7">
    <source>
        <dbReference type="Proteomes" id="UP000294692"/>
    </source>
</evidence>
<dbReference type="GO" id="GO:0005886">
    <property type="term" value="C:plasma membrane"/>
    <property type="evidence" value="ECO:0007669"/>
    <property type="project" value="TreeGrafter"/>
</dbReference>
<dbReference type="OrthoDB" id="9781337at2"/>
<keyword evidence="2" id="KW-0472">Membrane</keyword>
<feature type="domain" description="ABC transporter" evidence="5">
    <location>
        <begin position="2"/>
        <end position="250"/>
    </location>
</feature>
<dbReference type="GO" id="GO:0016887">
    <property type="term" value="F:ATP hydrolysis activity"/>
    <property type="evidence" value="ECO:0007669"/>
    <property type="project" value="InterPro"/>
</dbReference>
<evidence type="ECO:0000256" key="2">
    <source>
        <dbReference type="ARBA" id="ARBA00022475"/>
    </source>
</evidence>
<keyword evidence="7" id="KW-1185">Reference proteome</keyword>
<dbReference type="SMART" id="SM00382">
    <property type="entry name" value="AAA"/>
    <property type="match status" value="1"/>
</dbReference>
<evidence type="ECO:0000256" key="3">
    <source>
        <dbReference type="ARBA" id="ARBA00022741"/>
    </source>
</evidence>
<dbReference type="PANTHER" id="PTHR45772">
    <property type="entry name" value="CONSERVED COMPONENT OF ABC TRANSPORTER FOR NATURAL AMINO ACIDS-RELATED"/>
    <property type="match status" value="1"/>
</dbReference>
<dbReference type="InterPro" id="IPR017871">
    <property type="entry name" value="ABC_transporter-like_CS"/>
</dbReference>
<dbReference type="InterPro" id="IPR032823">
    <property type="entry name" value="BCA_ABC_TP_C"/>
</dbReference>
<dbReference type="InterPro" id="IPR027417">
    <property type="entry name" value="P-loop_NTPase"/>
</dbReference>
<dbReference type="Pfam" id="PF00005">
    <property type="entry name" value="ABC_tran"/>
    <property type="match status" value="1"/>
</dbReference>
<protein>
    <submittedName>
        <fullName evidence="6">Amino acid/amide ABC transporter ATP-binding protein 1 (HAAT family)</fullName>
    </submittedName>
</protein>
<dbReference type="PANTHER" id="PTHR45772:SF9">
    <property type="entry name" value="CONSERVED COMPONENT OF ABC TRANSPORTER FOR NATURAL AMINO ACIDS"/>
    <property type="match status" value="1"/>
</dbReference>
<dbReference type="Gene3D" id="3.40.50.300">
    <property type="entry name" value="P-loop containing nucleotide triphosphate hydrolases"/>
    <property type="match status" value="1"/>
</dbReference>
<dbReference type="AlphaFoldDB" id="A0A4V2VSM2"/>
<dbReference type="SUPFAM" id="SSF52540">
    <property type="entry name" value="P-loop containing nucleoside triphosphate hydrolases"/>
    <property type="match status" value="1"/>
</dbReference>
<name>A0A4V2VSM2_9BURK</name>
<dbReference type="Proteomes" id="UP000294692">
    <property type="component" value="Unassembled WGS sequence"/>
</dbReference>
<evidence type="ECO:0000313" key="6">
    <source>
        <dbReference type="EMBL" id="TCV02910.1"/>
    </source>
</evidence>
<keyword evidence="2" id="KW-1003">Cell membrane</keyword>
<gene>
    <name evidence="6" type="ORF">EV686_101368</name>
</gene>
<keyword evidence="3" id="KW-0547">Nucleotide-binding</keyword>
<dbReference type="EMBL" id="SMBX01000001">
    <property type="protein sequence ID" value="TCV02910.1"/>
    <property type="molecule type" value="Genomic_DNA"/>
</dbReference>
<proteinExistence type="predicted"/>
<reference evidence="6 7" key="1">
    <citation type="submission" date="2019-03" db="EMBL/GenBank/DDBJ databases">
        <title>Genomic Encyclopedia of Type Strains, Phase IV (KMG-IV): sequencing the most valuable type-strain genomes for metagenomic binning, comparative biology and taxonomic classification.</title>
        <authorList>
            <person name="Goeker M."/>
        </authorList>
    </citation>
    <scope>NUCLEOTIDE SEQUENCE [LARGE SCALE GENOMIC DNA]</scope>
    <source>
        <strain evidence="6 7">DSM 100048</strain>
    </source>
</reference>
<sequence length="252" mass="27278">MLALNHIHKSFGGFHVLDDVSIHIPPGGLVGVAGTNGAGKSTMFAVACGQIAPGAGTVHFLGEDITQLPPRKRAMKGLGRTFQIPKEFGSLTVLENLLVASPRATGESLYSVYFHPRAIRREERQIRERAEEVLEFLNLAHVAGKLAAGLSGGQKKLLELGRALLLSPSCILLDEPFAGVNPVLIEQLSERILQLNKERNIAFMIIEHHLEALRTLSNDLYIMDQGRVIAHGDPSAVLDNPAVQEAYMGGIV</sequence>
<comment type="caution">
    <text evidence="6">The sequence shown here is derived from an EMBL/GenBank/DDBJ whole genome shotgun (WGS) entry which is preliminary data.</text>
</comment>
<keyword evidence="1" id="KW-0813">Transport</keyword>
<dbReference type="PROSITE" id="PS00211">
    <property type="entry name" value="ABC_TRANSPORTER_1"/>
    <property type="match status" value="1"/>
</dbReference>